<name>A0A1G2ENX2_9BACT</name>
<keyword evidence="3" id="KW-0732">Signal</keyword>
<keyword evidence="2" id="KW-1133">Transmembrane helix</keyword>
<dbReference type="STRING" id="1801677.A2365_01455"/>
<protein>
    <submittedName>
        <fullName evidence="4">Uncharacterized protein</fullName>
    </submittedName>
</protein>
<reference evidence="4 5" key="1">
    <citation type="journal article" date="2016" name="Nat. Commun.">
        <title>Thousands of microbial genomes shed light on interconnected biogeochemical processes in an aquifer system.</title>
        <authorList>
            <person name="Anantharaman K."/>
            <person name="Brown C.T."/>
            <person name="Hug L.A."/>
            <person name="Sharon I."/>
            <person name="Castelle C.J."/>
            <person name="Probst A.J."/>
            <person name="Thomas B.C."/>
            <person name="Singh A."/>
            <person name="Wilkins M.J."/>
            <person name="Karaoz U."/>
            <person name="Brodie E.L."/>
            <person name="Williams K.H."/>
            <person name="Hubbard S.S."/>
            <person name="Banfield J.F."/>
        </authorList>
    </citation>
    <scope>NUCLEOTIDE SEQUENCE [LARGE SCALE GENOMIC DNA]</scope>
</reference>
<feature type="signal peptide" evidence="3">
    <location>
        <begin position="1"/>
        <end position="23"/>
    </location>
</feature>
<feature type="chain" id="PRO_5009582765" evidence="3">
    <location>
        <begin position="24"/>
        <end position="405"/>
    </location>
</feature>
<proteinExistence type="predicted"/>
<dbReference type="AlphaFoldDB" id="A0A1G2ENX2"/>
<organism evidence="4 5">
    <name type="scientific">Candidatus Nealsonbacteria bacterium RIFOXYB1_FULL_40_15</name>
    <dbReference type="NCBI Taxonomy" id="1801677"/>
    <lineage>
        <taxon>Bacteria</taxon>
        <taxon>Candidatus Nealsoniibacteriota</taxon>
    </lineage>
</organism>
<gene>
    <name evidence="4" type="ORF">A2365_01455</name>
</gene>
<evidence type="ECO:0000313" key="4">
    <source>
        <dbReference type="EMBL" id="OGZ27242.1"/>
    </source>
</evidence>
<evidence type="ECO:0000256" key="2">
    <source>
        <dbReference type="SAM" id="Phobius"/>
    </source>
</evidence>
<keyword evidence="2" id="KW-0812">Transmembrane</keyword>
<evidence type="ECO:0000256" key="1">
    <source>
        <dbReference type="SAM" id="MobiDB-lite"/>
    </source>
</evidence>
<dbReference type="Pfam" id="PF18895">
    <property type="entry name" value="T4SS_pilin"/>
    <property type="match status" value="1"/>
</dbReference>
<feature type="transmembrane region" description="Helical" evidence="2">
    <location>
        <begin position="117"/>
        <end position="139"/>
    </location>
</feature>
<dbReference type="InterPro" id="IPR043993">
    <property type="entry name" value="T4SS_pilin"/>
</dbReference>
<dbReference type="Proteomes" id="UP000177740">
    <property type="component" value="Unassembled WGS sequence"/>
</dbReference>
<feature type="region of interest" description="Disordered" evidence="1">
    <location>
        <begin position="163"/>
        <end position="197"/>
    </location>
</feature>
<sequence length="405" mass="45125">MKKTIAIALFGLLFFLFASQALAFEPCEKDRCPKGERIESCCIPSLDDGGGLVPCGSPCCPCTLCDFFEMINRIVKFLLFKIVPIIGAIMIVIGGFMIMFAYAGQGGPETLSKAKKLLLSALIGILIIYCAWGIVNLFLQAMGVSEWGGFKQWWIIECGNNSSGSDNRNVSSQKSPDQGDFIPNYQPEEGDTYNYTSDWDYKDPEHDYTAEWDAPNNYTPTPGLLGQALKLDDEGGVYENYDQYKEMKDYFLREGLNEAKQIRKLAEAEILNASDLDSFTSLHFYNDRMKEGAPMPNGTLGYKVNDNNYANTYLNFTREFFTNGQSRRALQLALLSGADVDSAESISATMRSHVPYGTVTIDGKSTKIKPDYYTADEAKKLLGLDSGSPFLSQEERQYLQQKSGQ</sequence>
<feature type="compositionally biased region" description="Polar residues" evidence="1">
    <location>
        <begin position="163"/>
        <end position="176"/>
    </location>
</feature>
<accession>A0A1G2ENX2</accession>
<keyword evidence="2" id="KW-0472">Membrane</keyword>
<feature type="transmembrane region" description="Helical" evidence="2">
    <location>
        <begin position="82"/>
        <end position="105"/>
    </location>
</feature>
<evidence type="ECO:0000256" key="3">
    <source>
        <dbReference type="SAM" id="SignalP"/>
    </source>
</evidence>
<dbReference type="EMBL" id="MHMM01000009">
    <property type="protein sequence ID" value="OGZ27242.1"/>
    <property type="molecule type" value="Genomic_DNA"/>
</dbReference>
<comment type="caution">
    <text evidence="4">The sequence shown here is derived from an EMBL/GenBank/DDBJ whole genome shotgun (WGS) entry which is preliminary data.</text>
</comment>
<evidence type="ECO:0000313" key="5">
    <source>
        <dbReference type="Proteomes" id="UP000177740"/>
    </source>
</evidence>